<dbReference type="Gene3D" id="3.40.50.300">
    <property type="entry name" value="P-loop containing nucleotide triphosphate hydrolases"/>
    <property type="match status" value="1"/>
</dbReference>
<keyword evidence="8" id="KW-1185">Reference proteome</keyword>
<dbReference type="InParanoid" id="A8X9Q8"/>
<dbReference type="eggNOG" id="KOG0082">
    <property type="taxonomic scope" value="Eukaryota"/>
</dbReference>
<evidence type="ECO:0000256" key="6">
    <source>
        <dbReference type="SAM" id="MobiDB-lite"/>
    </source>
</evidence>
<dbReference type="FunCoup" id="A8X9Q8">
    <property type="interactions" value="394"/>
</dbReference>
<reference evidence="7 8" key="1">
    <citation type="journal article" date="2003" name="PLoS Biol.">
        <title>The genome sequence of Caenorhabditis briggsae: a platform for comparative genomics.</title>
        <authorList>
            <person name="Stein L.D."/>
            <person name="Bao Z."/>
            <person name="Blasiar D."/>
            <person name="Blumenthal T."/>
            <person name="Brent M.R."/>
            <person name="Chen N."/>
            <person name="Chinwalla A."/>
            <person name="Clarke L."/>
            <person name="Clee C."/>
            <person name="Coghlan A."/>
            <person name="Coulson A."/>
            <person name="D'Eustachio P."/>
            <person name="Fitch D.H."/>
            <person name="Fulton L.A."/>
            <person name="Fulton R.E."/>
            <person name="Griffiths-Jones S."/>
            <person name="Harris T.W."/>
            <person name="Hillier L.W."/>
            <person name="Kamath R."/>
            <person name="Kuwabara P.E."/>
            <person name="Mardis E.R."/>
            <person name="Marra M.A."/>
            <person name="Miner T.L."/>
            <person name="Minx P."/>
            <person name="Mullikin J.C."/>
            <person name="Plumb R.W."/>
            <person name="Rogers J."/>
            <person name="Schein J.E."/>
            <person name="Sohrmann M."/>
            <person name="Spieth J."/>
            <person name="Stajich J.E."/>
            <person name="Wei C."/>
            <person name="Willey D."/>
            <person name="Wilson R.K."/>
            <person name="Durbin R."/>
            <person name="Waterston R.H."/>
        </authorList>
    </citation>
    <scope>NUCLEOTIDE SEQUENCE [LARGE SCALE GENOMIC DNA]</scope>
    <source>
        <strain evidence="7 8">AF16</strain>
    </source>
</reference>
<dbReference type="AlphaFoldDB" id="A8X9Q8"/>
<dbReference type="InterPro" id="IPR011025">
    <property type="entry name" value="GproteinA_insert"/>
</dbReference>
<protein>
    <submittedName>
        <fullName evidence="7">Protein CBR-GPA-17</fullName>
    </submittedName>
</protein>
<dbReference type="InterPro" id="IPR001019">
    <property type="entry name" value="Gprotein_alpha_su"/>
</dbReference>
<dbReference type="GO" id="GO:0007191">
    <property type="term" value="P:adenylate cyclase-activating dopamine receptor signaling pathway"/>
    <property type="evidence" value="ECO:0000318"/>
    <property type="project" value="GO_Central"/>
</dbReference>
<feature type="binding site" evidence="4">
    <location>
        <begin position="322"/>
        <end position="325"/>
    </location>
    <ligand>
        <name>GTP</name>
        <dbReference type="ChEBI" id="CHEBI:37565"/>
    </ligand>
</feature>
<dbReference type="FunFam" id="3.40.50.300:FF:003272">
    <property type="entry name" value="G Protein, Alpha subunit"/>
    <property type="match status" value="1"/>
</dbReference>
<sequence length="431" mass="49835">MGSLCSREEDGEDAMTTMNGTGKSKTKKESDIIHFFMLGIEGAGKTTIIRQLKCLCMQKPHNYQMYDDSWNLIDREKIFDYYELEGLKNVVRINLLTAAASLIRKARDRDEEFLRSSTAAAAILRKCSQLYEGEVDIYDHSNQIEDEYGGFIIEIISDPQVVRLLEQPIGVAGLKIEDGTRYFLKDEGRIRNIFTDSYQLTNDDIVHVRKPTVSFKSYKFRIKQLRVEIHDMGGQKSELVSVRFIQSECRNMNLQVKIPQFMRQFLTTSGHCFLLYVSSLAAFQEPDKDSKGRTVLDKSAAIFKLVLEMSGVDECTVMIFFNKQDRFEEICREMLQNDDGEGKRQIEKLLGVPPKLPKNQKEGGKKNKPENYDYLKDSIRNRFKEILKNNNDKKSYYMKYTQATDAQLMSTIFYAVENEIISAFFTQARYL</sequence>
<gene>
    <name evidence="9" type="primary">gpa-17</name>
    <name evidence="7" type="synonym">Cbr-gpa-17</name>
    <name evidence="9" type="ORF">CBG09823</name>
    <name evidence="7" type="ORF">CBG_09823</name>
</gene>
<evidence type="ECO:0000256" key="5">
    <source>
        <dbReference type="PIRSR" id="PIRSR601019-2"/>
    </source>
</evidence>
<feature type="binding site" evidence="4">
    <location>
        <position position="403"/>
    </location>
    <ligand>
        <name>GTP</name>
        <dbReference type="ChEBI" id="CHEBI:37565"/>
    </ligand>
</feature>
<dbReference type="GO" id="GO:0007606">
    <property type="term" value="P:sensory perception of chemical stimulus"/>
    <property type="evidence" value="ECO:0000318"/>
    <property type="project" value="GO_Central"/>
</dbReference>
<evidence type="ECO:0000256" key="3">
    <source>
        <dbReference type="ARBA" id="ARBA00023224"/>
    </source>
</evidence>
<dbReference type="GO" id="GO:0031683">
    <property type="term" value="F:G-protein beta/gamma-subunit complex binding"/>
    <property type="evidence" value="ECO:0000318"/>
    <property type="project" value="GO_Central"/>
</dbReference>
<reference evidence="7 8" key="2">
    <citation type="journal article" date="2011" name="PLoS Genet.">
        <title>Caenorhabditis briggsae recombinant inbred line genotypes reveal inter-strain incompatibility and the evolution of recombination.</title>
        <authorList>
            <person name="Ross J.A."/>
            <person name="Koboldt D.C."/>
            <person name="Staisch J.E."/>
            <person name="Chamberlin H.M."/>
            <person name="Gupta B.P."/>
            <person name="Miller R.D."/>
            <person name="Baird S.E."/>
            <person name="Haag E.S."/>
        </authorList>
    </citation>
    <scope>NUCLEOTIDE SEQUENCE [LARGE SCALE GENOMIC DNA]</scope>
    <source>
        <strain evidence="7 8">AF16</strain>
    </source>
</reference>
<evidence type="ECO:0000313" key="7">
    <source>
        <dbReference type="EMBL" id="CAP29373.2"/>
    </source>
</evidence>
<dbReference type="PRINTS" id="PR00318">
    <property type="entry name" value="GPROTEINA"/>
</dbReference>
<dbReference type="GO" id="GO:0005834">
    <property type="term" value="C:heterotrimeric G-protein complex"/>
    <property type="evidence" value="ECO:0000318"/>
    <property type="project" value="GO_Central"/>
</dbReference>
<feature type="region of interest" description="Disordered" evidence="6">
    <location>
        <begin position="352"/>
        <end position="371"/>
    </location>
</feature>
<dbReference type="STRING" id="6238.A8X9Q8"/>
<dbReference type="PANTHER" id="PTHR10218:SF194">
    <property type="entry name" value="G PROTEIN, ALPHA SUBUNIT"/>
    <property type="match status" value="1"/>
</dbReference>
<dbReference type="GO" id="GO:0005737">
    <property type="term" value="C:cytoplasm"/>
    <property type="evidence" value="ECO:0000318"/>
    <property type="project" value="GO_Central"/>
</dbReference>
<feature type="compositionally biased region" description="Basic and acidic residues" evidence="6">
    <location>
        <begin position="359"/>
        <end position="371"/>
    </location>
</feature>
<keyword evidence="1 4" id="KW-0547">Nucleotide-binding</keyword>
<dbReference type="GO" id="GO:0005525">
    <property type="term" value="F:GTP binding"/>
    <property type="evidence" value="ECO:0007669"/>
    <property type="project" value="UniProtKB-KW"/>
</dbReference>
<organism evidence="7 8">
    <name type="scientific">Caenorhabditis briggsae</name>
    <dbReference type="NCBI Taxonomy" id="6238"/>
    <lineage>
        <taxon>Eukaryota</taxon>
        <taxon>Metazoa</taxon>
        <taxon>Ecdysozoa</taxon>
        <taxon>Nematoda</taxon>
        <taxon>Chromadorea</taxon>
        <taxon>Rhabditida</taxon>
        <taxon>Rhabditina</taxon>
        <taxon>Rhabditomorpha</taxon>
        <taxon>Rhabditoidea</taxon>
        <taxon>Rhabditidae</taxon>
        <taxon>Peloderinae</taxon>
        <taxon>Caenorhabditis</taxon>
    </lineage>
</organism>
<dbReference type="Pfam" id="PF00503">
    <property type="entry name" value="G-alpha"/>
    <property type="match status" value="1"/>
</dbReference>
<evidence type="ECO:0000313" key="9">
    <source>
        <dbReference type="WormBase" id="CBG09823a"/>
    </source>
</evidence>
<evidence type="ECO:0000256" key="2">
    <source>
        <dbReference type="ARBA" id="ARBA00023134"/>
    </source>
</evidence>
<dbReference type="GO" id="GO:0003924">
    <property type="term" value="F:GTPase activity"/>
    <property type="evidence" value="ECO:0000318"/>
    <property type="project" value="GO_Central"/>
</dbReference>
<dbReference type="SUPFAM" id="SSF47895">
    <property type="entry name" value="Transducin (alpha subunit), insertion domain"/>
    <property type="match status" value="1"/>
</dbReference>
<dbReference type="InterPro" id="IPR027417">
    <property type="entry name" value="P-loop_NTPase"/>
</dbReference>
<keyword evidence="5" id="KW-0460">Magnesium</keyword>
<feature type="binding site" evidence="5">
    <location>
        <position position="212"/>
    </location>
    <ligand>
        <name>Mg(2+)</name>
        <dbReference type="ChEBI" id="CHEBI:18420"/>
    </ligand>
</feature>
<dbReference type="PANTHER" id="PTHR10218">
    <property type="entry name" value="GTP-BINDING PROTEIN ALPHA SUBUNIT"/>
    <property type="match status" value="1"/>
</dbReference>
<dbReference type="Gene3D" id="1.10.400.10">
    <property type="entry name" value="GI Alpha 1, domain 2-like"/>
    <property type="match status" value="1"/>
</dbReference>
<dbReference type="SUPFAM" id="SSF52540">
    <property type="entry name" value="P-loop containing nucleoside triphosphate hydrolases"/>
    <property type="match status" value="1"/>
</dbReference>
<dbReference type="GO" id="GO:0046872">
    <property type="term" value="F:metal ion binding"/>
    <property type="evidence" value="ECO:0007669"/>
    <property type="project" value="UniProtKB-KW"/>
</dbReference>
<keyword evidence="3" id="KW-0807">Transducer</keyword>
<dbReference type="PROSITE" id="PS51882">
    <property type="entry name" value="G_ALPHA"/>
    <property type="match status" value="1"/>
</dbReference>
<feature type="binding site" evidence="5">
    <location>
        <position position="46"/>
    </location>
    <ligand>
        <name>Mg(2+)</name>
        <dbReference type="ChEBI" id="CHEBI:18420"/>
    </ligand>
</feature>
<evidence type="ECO:0000256" key="4">
    <source>
        <dbReference type="PIRSR" id="PIRSR601019-1"/>
    </source>
</evidence>
<name>A8X9Q8_CAEBR</name>
<dbReference type="WormBase" id="CBG09823a">
    <property type="protein sequence ID" value="CBP32882"/>
    <property type="gene ID" value="WBGene00031342"/>
    <property type="gene designation" value="Cbr-gpa-17"/>
</dbReference>
<dbReference type="EMBL" id="HE601459">
    <property type="protein sequence ID" value="CAP29373.2"/>
    <property type="molecule type" value="Genomic_DNA"/>
</dbReference>
<keyword evidence="2 4" id="KW-0342">GTP-binding</keyword>
<dbReference type="HOGENOM" id="CLU_662627_0_0_1"/>
<proteinExistence type="predicted"/>
<feature type="region of interest" description="Disordered" evidence="6">
    <location>
        <begin position="1"/>
        <end position="25"/>
    </location>
</feature>
<evidence type="ECO:0000313" key="8">
    <source>
        <dbReference type="Proteomes" id="UP000008549"/>
    </source>
</evidence>
<accession>A8X9Q8</accession>
<dbReference type="SMART" id="SM00275">
    <property type="entry name" value="G_alpha"/>
    <property type="match status" value="1"/>
</dbReference>
<evidence type="ECO:0000256" key="1">
    <source>
        <dbReference type="ARBA" id="ARBA00022741"/>
    </source>
</evidence>
<dbReference type="GO" id="GO:0001664">
    <property type="term" value="F:G protein-coupled receptor binding"/>
    <property type="evidence" value="ECO:0000318"/>
    <property type="project" value="GO_Central"/>
</dbReference>
<keyword evidence="5" id="KW-0479">Metal-binding</keyword>
<feature type="binding site" evidence="4">
    <location>
        <begin position="231"/>
        <end position="235"/>
    </location>
    <ligand>
        <name>GTP</name>
        <dbReference type="ChEBI" id="CHEBI:37565"/>
    </ligand>
</feature>
<dbReference type="OMA" id="TNDDIVH"/>
<dbReference type="Proteomes" id="UP000008549">
    <property type="component" value="Unassembled WGS sequence"/>
</dbReference>